<dbReference type="Gene3D" id="3.40.630.30">
    <property type="match status" value="1"/>
</dbReference>
<feature type="chain" id="PRO_5045536607" evidence="1">
    <location>
        <begin position="24"/>
        <end position="176"/>
    </location>
</feature>
<name>A0ABW4BGS9_9LACO</name>
<sequence>MKIKPLTPVDFAASLSLITTAFATAPHTDGNEANLVAALRQSPDYHADYDVGAFTDDGALIGHALLSKATIQNSTQAWPIFVLAPLAVLPAYQNQGVGGALITYLEAQAGEDARRAISILGDPAYYGRFGYQPAANFNVQAPFEVASKYFLLRPIVEGGLTGVSGTLHYDPAFGLA</sequence>
<dbReference type="GO" id="GO:0016746">
    <property type="term" value="F:acyltransferase activity"/>
    <property type="evidence" value="ECO:0007669"/>
    <property type="project" value="UniProtKB-KW"/>
</dbReference>
<protein>
    <submittedName>
        <fullName evidence="3">GNAT family N-acetyltransferase</fullName>
        <ecNumber evidence="3">2.3.-.-</ecNumber>
    </submittedName>
</protein>
<reference evidence="4" key="1">
    <citation type="journal article" date="2019" name="Int. J. Syst. Evol. Microbiol.">
        <title>The Global Catalogue of Microorganisms (GCM) 10K type strain sequencing project: providing services to taxonomists for standard genome sequencing and annotation.</title>
        <authorList>
            <consortium name="The Broad Institute Genomics Platform"/>
            <consortium name="The Broad Institute Genome Sequencing Center for Infectious Disease"/>
            <person name="Wu L."/>
            <person name="Ma J."/>
        </authorList>
    </citation>
    <scope>NUCLEOTIDE SEQUENCE [LARGE SCALE GENOMIC DNA]</scope>
    <source>
        <strain evidence="4">CCM 9110</strain>
    </source>
</reference>
<proteinExistence type="predicted"/>
<dbReference type="SUPFAM" id="SSF55729">
    <property type="entry name" value="Acyl-CoA N-acyltransferases (Nat)"/>
    <property type="match status" value="1"/>
</dbReference>
<dbReference type="PROSITE" id="PS51186">
    <property type="entry name" value="GNAT"/>
    <property type="match status" value="1"/>
</dbReference>
<dbReference type="EMBL" id="JBHTOA010000025">
    <property type="protein sequence ID" value="MFD1398955.1"/>
    <property type="molecule type" value="Genomic_DNA"/>
</dbReference>
<evidence type="ECO:0000313" key="4">
    <source>
        <dbReference type="Proteomes" id="UP001597199"/>
    </source>
</evidence>
<keyword evidence="1" id="KW-0732">Signal</keyword>
<evidence type="ECO:0000256" key="1">
    <source>
        <dbReference type="SAM" id="SignalP"/>
    </source>
</evidence>
<organism evidence="3 4">
    <name type="scientific">Lacticaseibacillus suilingensis</name>
    <dbReference type="NCBI Taxonomy" id="2799577"/>
    <lineage>
        <taxon>Bacteria</taxon>
        <taxon>Bacillati</taxon>
        <taxon>Bacillota</taxon>
        <taxon>Bacilli</taxon>
        <taxon>Lactobacillales</taxon>
        <taxon>Lactobacillaceae</taxon>
        <taxon>Lacticaseibacillus</taxon>
    </lineage>
</organism>
<dbReference type="CDD" id="cd04301">
    <property type="entry name" value="NAT_SF"/>
    <property type="match status" value="1"/>
</dbReference>
<dbReference type="Pfam" id="PF13508">
    <property type="entry name" value="Acetyltransf_7"/>
    <property type="match status" value="1"/>
</dbReference>
<dbReference type="InterPro" id="IPR000182">
    <property type="entry name" value="GNAT_dom"/>
</dbReference>
<gene>
    <name evidence="3" type="ORF">ACFQ41_06500</name>
</gene>
<keyword evidence="3" id="KW-0808">Transferase</keyword>
<dbReference type="InterPro" id="IPR016181">
    <property type="entry name" value="Acyl_CoA_acyltransferase"/>
</dbReference>
<evidence type="ECO:0000313" key="3">
    <source>
        <dbReference type="EMBL" id="MFD1398955.1"/>
    </source>
</evidence>
<keyword evidence="3" id="KW-0012">Acyltransferase</keyword>
<keyword evidence="4" id="KW-1185">Reference proteome</keyword>
<feature type="signal peptide" evidence="1">
    <location>
        <begin position="1"/>
        <end position="23"/>
    </location>
</feature>
<dbReference type="RefSeq" id="WP_204118446.1">
    <property type="nucleotide sequence ID" value="NZ_BOLV01000005.1"/>
</dbReference>
<comment type="caution">
    <text evidence="3">The sequence shown here is derived from an EMBL/GenBank/DDBJ whole genome shotgun (WGS) entry which is preliminary data.</text>
</comment>
<dbReference type="EC" id="2.3.-.-" evidence="3"/>
<evidence type="ECO:0000259" key="2">
    <source>
        <dbReference type="PROSITE" id="PS51186"/>
    </source>
</evidence>
<feature type="domain" description="N-acetyltransferase" evidence="2">
    <location>
        <begin position="1"/>
        <end position="156"/>
    </location>
</feature>
<accession>A0ABW4BGS9</accession>
<dbReference type="Proteomes" id="UP001597199">
    <property type="component" value="Unassembled WGS sequence"/>
</dbReference>